<dbReference type="PANTHER" id="PTHR43759:SF1">
    <property type="entry name" value="GLUCOSE IMPORT SYSTEM PERMEASE PROTEIN GLCT"/>
    <property type="match status" value="1"/>
</dbReference>
<dbReference type="OrthoDB" id="9785836at2"/>
<comment type="similarity">
    <text evidence="6">Belongs to the binding-protein-dependent transport system permease family.</text>
</comment>
<name>A0A5D4SIE2_9BACI</name>
<dbReference type="Pfam" id="PF00528">
    <property type="entry name" value="BPD_transp_1"/>
    <property type="match status" value="1"/>
</dbReference>
<feature type="transmembrane region" description="Helical" evidence="6">
    <location>
        <begin position="98"/>
        <end position="117"/>
    </location>
</feature>
<dbReference type="STRING" id="79883.GCA_001636495_00332"/>
<dbReference type="SUPFAM" id="SSF161098">
    <property type="entry name" value="MetI-like"/>
    <property type="match status" value="1"/>
</dbReference>
<evidence type="ECO:0000256" key="3">
    <source>
        <dbReference type="ARBA" id="ARBA00022692"/>
    </source>
</evidence>
<dbReference type="PANTHER" id="PTHR43759">
    <property type="entry name" value="TREHALOSE TRANSPORT SYSTEM PERMEASE PROTEIN SUGA"/>
    <property type="match status" value="1"/>
</dbReference>
<evidence type="ECO:0000256" key="5">
    <source>
        <dbReference type="ARBA" id="ARBA00023136"/>
    </source>
</evidence>
<keyword evidence="4 6" id="KW-1133">Transmembrane helix</keyword>
<protein>
    <submittedName>
        <fullName evidence="8">ABC transporter permease subunit</fullName>
    </submittedName>
</protein>
<feature type="transmembrane region" description="Helical" evidence="6">
    <location>
        <begin position="147"/>
        <end position="168"/>
    </location>
</feature>
<evidence type="ECO:0000256" key="1">
    <source>
        <dbReference type="ARBA" id="ARBA00004141"/>
    </source>
</evidence>
<feature type="transmembrane region" description="Helical" evidence="6">
    <location>
        <begin position="198"/>
        <end position="220"/>
    </location>
</feature>
<dbReference type="GO" id="GO:0055085">
    <property type="term" value="P:transmembrane transport"/>
    <property type="evidence" value="ECO:0007669"/>
    <property type="project" value="InterPro"/>
</dbReference>
<evidence type="ECO:0000259" key="7">
    <source>
        <dbReference type="PROSITE" id="PS50928"/>
    </source>
</evidence>
<evidence type="ECO:0000313" key="9">
    <source>
        <dbReference type="Proteomes" id="UP000322524"/>
    </source>
</evidence>
<sequence length="288" mass="33176">MKWFKSNSWSLALLPAFLFTFCLVVYGLFMAAQESVTTLNGFSLDAYKKIFGNEAFLESLKYSLRIAFVSTMLSLLLGLFLTKFLFETLKNQLARTVVWLPLLFPHFVWGYMMILLFSQTGWFSTLLHELSIINSPDQFPVLTNDRYGIGIIITYTLKEIPFVVLMLLPVYAQLNRDLPNVVKTLGGNKWHVFKTVEWPWLFPVLMEAGLIVFAFILAAFEVPYLLGTTYPKMVSVLAYEWFYQGDWTKRPESFAVMMTVTAIIFGMLIILLSLVSRSRYRMMKGNGM</sequence>
<organism evidence="8 9">
    <name type="scientific">Sutcliffiella horikoshii</name>
    <dbReference type="NCBI Taxonomy" id="79883"/>
    <lineage>
        <taxon>Bacteria</taxon>
        <taxon>Bacillati</taxon>
        <taxon>Bacillota</taxon>
        <taxon>Bacilli</taxon>
        <taxon>Bacillales</taxon>
        <taxon>Bacillaceae</taxon>
        <taxon>Sutcliffiella</taxon>
    </lineage>
</organism>
<dbReference type="InterPro" id="IPR000515">
    <property type="entry name" value="MetI-like"/>
</dbReference>
<dbReference type="RefSeq" id="WP_148989873.1">
    <property type="nucleotide sequence ID" value="NZ_VTEV01000010.1"/>
</dbReference>
<proteinExistence type="inferred from homology"/>
<dbReference type="EMBL" id="VTEV01000010">
    <property type="protein sequence ID" value="TYS63457.1"/>
    <property type="molecule type" value="Genomic_DNA"/>
</dbReference>
<evidence type="ECO:0000256" key="6">
    <source>
        <dbReference type="RuleBase" id="RU363032"/>
    </source>
</evidence>
<evidence type="ECO:0000256" key="2">
    <source>
        <dbReference type="ARBA" id="ARBA00022448"/>
    </source>
</evidence>
<dbReference type="Proteomes" id="UP000322524">
    <property type="component" value="Unassembled WGS sequence"/>
</dbReference>
<feature type="domain" description="ABC transmembrane type-1" evidence="7">
    <location>
        <begin position="60"/>
        <end position="276"/>
    </location>
</feature>
<feature type="transmembrane region" description="Helical" evidence="6">
    <location>
        <begin position="66"/>
        <end position="86"/>
    </location>
</feature>
<gene>
    <name evidence="8" type="ORF">FZC76_19745</name>
</gene>
<keyword evidence="5 6" id="KW-0472">Membrane</keyword>
<dbReference type="Gene3D" id="1.10.3720.10">
    <property type="entry name" value="MetI-like"/>
    <property type="match status" value="1"/>
</dbReference>
<dbReference type="CDD" id="cd06261">
    <property type="entry name" value="TM_PBP2"/>
    <property type="match status" value="1"/>
</dbReference>
<comment type="caution">
    <text evidence="8">The sequence shown here is derived from an EMBL/GenBank/DDBJ whole genome shotgun (WGS) entry which is preliminary data.</text>
</comment>
<reference evidence="8 9" key="1">
    <citation type="submission" date="2019-08" db="EMBL/GenBank/DDBJ databases">
        <title>Bacillus genomes from the desert of Cuatro Cienegas, Coahuila.</title>
        <authorList>
            <person name="Olmedo-Alvarez G."/>
        </authorList>
    </citation>
    <scope>NUCLEOTIDE SEQUENCE [LARGE SCALE GENOMIC DNA]</scope>
    <source>
        <strain evidence="8 9">CH28_1T</strain>
    </source>
</reference>
<feature type="transmembrane region" description="Helical" evidence="6">
    <location>
        <begin position="254"/>
        <end position="275"/>
    </location>
</feature>
<dbReference type="PROSITE" id="PS50928">
    <property type="entry name" value="ABC_TM1"/>
    <property type="match status" value="1"/>
</dbReference>
<dbReference type="AlphaFoldDB" id="A0A5D4SIE2"/>
<keyword evidence="2 6" id="KW-0813">Transport</keyword>
<keyword evidence="3 6" id="KW-0812">Transmembrane</keyword>
<comment type="subcellular location">
    <subcellularLocation>
        <location evidence="6">Cell membrane</location>
        <topology evidence="6">Multi-pass membrane protein</topology>
    </subcellularLocation>
    <subcellularLocation>
        <location evidence="1">Membrane</location>
        <topology evidence="1">Multi-pass membrane protein</topology>
    </subcellularLocation>
</comment>
<accession>A0A5D4SIE2</accession>
<dbReference type="InterPro" id="IPR052730">
    <property type="entry name" value="Sugar_ABC_transporter"/>
</dbReference>
<dbReference type="GO" id="GO:0005886">
    <property type="term" value="C:plasma membrane"/>
    <property type="evidence" value="ECO:0007669"/>
    <property type="project" value="UniProtKB-SubCell"/>
</dbReference>
<dbReference type="InterPro" id="IPR035906">
    <property type="entry name" value="MetI-like_sf"/>
</dbReference>
<evidence type="ECO:0000256" key="4">
    <source>
        <dbReference type="ARBA" id="ARBA00022989"/>
    </source>
</evidence>
<evidence type="ECO:0000313" key="8">
    <source>
        <dbReference type="EMBL" id="TYS63457.1"/>
    </source>
</evidence>